<accession>A0ABV4NQX2</accession>
<comment type="caution">
    <text evidence="1">The sequence shown here is derived from an EMBL/GenBank/DDBJ whole genome shotgun (WGS) entry which is preliminary data.</text>
</comment>
<dbReference type="SUPFAM" id="SSF52402">
    <property type="entry name" value="Adenine nucleotide alpha hydrolases-like"/>
    <property type="match status" value="1"/>
</dbReference>
<evidence type="ECO:0000313" key="2">
    <source>
        <dbReference type="Proteomes" id="UP001569414"/>
    </source>
</evidence>
<name>A0ABV4NQX2_9GAMM</name>
<protein>
    <recommendedName>
        <fullName evidence="3">Asparagine synthase</fullName>
    </recommendedName>
</protein>
<reference evidence="1 2" key="1">
    <citation type="submission" date="2024-08" db="EMBL/GenBank/DDBJ databases">
        <authorList>
            <person name="Ishaq N."/>
        </authorList>
    </citation>
    <scope>NUCLEOTIDE SEQUENCE [LARGE SCALE GENOMIC DNA]</scope>
    <source>
        <strain evidence="1 2">JCM 30400</strain>
    </source>
</reference>
<evidence type="ECO:0008006" key="3">
    <source>
        <dbReference type="Google" id="ProtNLM"/>
    </source>
</evidence>
<evidence type="ECO:0000313" key="1">
    <source>
        <dbReference type="EMBL" id="MFA0791972.1"/>
    </source>
</evidence>
<sequence>MPPDNIKCISEKLEHTKRKNEAIAAELLTKAKEGNAKINWNAITMLLLFGDLLDNTTPFTNVKSSSEKNILPNNKKHKIAEPYNNTYEVYEYYNELINKSVNTIPKETPCVMGLSGGRDSRHILLSFKSQQRNLPRLVTSRHFLGNHSEADIKIAQNLASKINANIQVVQQPNDRFHQEWDKNLHTGLQTTAHSWGLALSDALSGPEVLFDGMNGGVLFGRSGLLRSAVVKFGEKRLSFNNLRNHVTHHLIERPYKLQQSWLPTNIISSNTIKDIQDQVDSCFQQYEDYNNPLQAFQYHEHVRRNTRLFTYGLMKNEFVICPFDTIEMVNFALNLPWELSSDPHFQSNAISYLFPEFGSVMYSEQTNNLPPSWAPNQESETNSWNRILTIIKPHIEKAGLDILEKSRQKLKTIQNTTLLAQAIYWEEYGDLPSAHDFFSDIG</sequence>
<proteinExistence type="predicted"/>
<organism evidence="1 2">
    <name type="scientific">Microbulbifer echini</name>
    <dbReference type="NCBI Taxonomy" id="1529067"/>
    <lineage>
        <taxon>Bacteria</taxon>
        <taxon>Pseudomonadati</taxon>
        <taxon>Pseudomonadota</taxon>
        <taxon>Gammaproteobacteria</taxon>
        <taxon>Cellvibrionales</taxon>
        <taxon>Microbulbiferaceae</taxon>
        <taxon>Microbulbifer</taxon>
    </lineage>
</organism>
<gene>
    <name evidence="1" type="ORF">ACCI51_15590</name>
</gene>
<dbReference type="RefSeq" id="WP_371844389.1">
    <property type="nucleotide sequence ID" value="NZ_JBGMEL010000016.1"/>
</dbReference>
<dbReference type="EMBL" id="JBGMEL010000016">
    <property type="protein sequence ID" value="MFA0791972.1"/>
    <property type="molecule type" value="Genomic_DNA"/>
</dbReference>
<dbReference type="Proteomes" id="UP001569414">
    <property type="component" value="Unassembled WGS sequence"/>
</dbReference>
<dbReference type="Gene3D" id="3.40.50.620">
    <property type="entry name" value="HUPs"/>
    <property type="match status" value="1"/>
</dbReference>
<keyword evidence="2" id="KW-1185">Reference proteome</keyword>
<dbReference type="InterPro" id="IPR014729">
    <property type="entry name" value="Rossmann-like_a/b/a_fold"/>
</dbReference>